<accession>A0A2H5PND5</accession>
<dbReference type="InterPro" id="IPR053781">
    <property type="entry name" value="F-box_AtFBL13-like"/>
</dbReference>
<evidence type="ECO:0000313" key="2">
    <source>
        <dbReference type="EMBL" id="GAY53877.1"/>
    </source>
</evidence>
<gene>
    <name evidence="2" type="ORF">CUMW_152320</name>
</gene>
<organism evidence="2 3">
    <name type="scientific">Citrus unshiu</name>
    <name type="common">Satsuma mandarin</name>
    <name type="synonym">Citrus nobilis var. unshiu</name>
    <dbReference type="NCBI Taxonomy" id="55188"/>
    <lineage>
        <taxon>Eukaryota</taxon>
        <taxon>Viridiplantae</taxon>
        <taxon>Streptophyta</taxon>
        <taxon>Embryophyta</taxon>
        <taxon>Tracheophyta</taxon>
        <taxon>Spermatophyta</taxon>
        <taxon>Magnoliopsida</taxon>
        <taxon>eudicotyledons</taxon>
        <taxon>Gunneridae</taxon>
        <taxon>Pentapetalae</taxon>
        <taxon>rosids</taxon>
        <taxon>malvids</taxon>
        <taxon>Sapindales</taxon>
        <taxon>Rutaceae</taxon>
        <taxon>Aurantioideae</taxon>
        <taxon>Citrus</taxon>
    </lineage>
</organism>
<name>A0A2H5PND5_CITUN</name>
<evidence type="ECO:0000313" key="3">
    <source>
        <dbReference type="Proteomes" id="UP000236630"/>
    </source>
</evidence>
<dbReference type="PANTHER" id="PTHR31293">
    <property type="entry name" value="RNI-LIKE SUPERFAMILY PROTEIN"/>
    <property type="match status" value="1"/>
</dbReference>
<sequence length="99" mass="10968">IDHNEENTVDLLSSLPNDILCRIISLLPFKSAVKSSFLSTRCRNLWKITTITSRENQQNATYQGDFQFNFGKGNVQLCSVSLGGNKPRLDFSTGVSEAA</sequence>
<proteinExistence type="predicted"/>
<comment type="caution">
    <text evidence="2">The sequence shown here is derived from an EMBL/GenBank/DDBJ whole genome shotgun (WGS) entry which is preliminary data.</text>
</comment>
<reference evidence="2 3" key="1">
    <citation type="journal article" date="2017" name="Front. Genet.">
        <title>Draft sequencing of the heterozygous diploid genome of Satsuma (Citrus unshiu Marc.) using a hybrid assembly approach.</title>
        <authorList>
            <person name="Shimizu T."/>
            <person name="Tanizawa Y."/>
            <person name="Mochizuki T."/>
            <person name="Nagasaki H."/>
            <person name="Yoshioka T."/>
            <person name="Toyoda A."/>
            <person name="Fujiyama A."/>
            <person name="Kaminuma E."/>
            <person name="Nakamura Y."/>
        </authorList>
    </citation>
    <scope>NUCLEOTIDE SEQUENCE [LARGE SCALE GENOMIC DNA]</scope>
    <source>
        <strain evidence="3">cv. Miyagawa wase</strain>
    </source>
</reference>
<feature type="non-terminal residue" evidence="2">
    <location>
        <position position="1"/>
    </location>
</feature>
<dbReference type="PANTHER" id="PTHR31293:SF12">
    <property type="entry name" value="RNI-LIKE SUPERFAMILY PROTEIN"/>
    <property type="match status" value="1"/>
</dbReference>
<dbReference type="InterPro" id="IPR001810">
    <property type="entry name" value="F-box_dom"/>
</dbReference>
<dbReference type="Gene3D" id="1.20.1280.50">
    <property type="match status" value="1"/>
</dbReference>
<protein>
    <recommendedName>
        <fullName evidence="1">F-box domain-containing protein</fullName>
    </recommendedName>
</protein>
<keyword evidence="3" id="KW-1185">Reference proteome</keyword>
<dbReference type="InterPro" id="IPR036047">
    <property type="entry name" value="F-box-like_dom_sf"/>
</dbReference>
<dbReference type="CDD" id="cd22160">
    <property type="entry name" value="F-box_AtFBL13-like"/>
    <property type="match status" value="1"/>
</dbReference>
<feature type="domain" description="F-box" evidence="1">
    <location>
        <begin position="12"/>
        <end position="48"/>
    </location>
</feature>
<dbReference type="SUPFAM" id="SSF81383">
    <property type="entry name" value="F-box domain"/>
    <property type="match status" value="1"/>
</dbReference>
<dbReference type="Proteomes" id="UP000236630">
    <property type="component" value="Unassembled WGS sequence"/>
</dbReference>
<dbReference type="InterPro" id="IPR055294">
    <property type="entry name" value="FBL60-like"/>
</dbReference>
<dbReference type="EMBL" id="BDQV01000098">
    <property type="protein sequence ID" value="GAY53877.1"/>
    <property type="molecule type" value="Genomic_DNA"/>
</dbReference>
<dbReference type="Pfam" id="PF00646">
    <property type="entry name" value="F-box"/>
    <property type="match status" value="1"/>
</dbReference>
<evidence type="ECO:0000259" key="1">
    <source>
        <dbReference type="Pfam" id="PF00646"/>
    </source>
</evidence>
<dbReference type="AlphaFoldDB" id="A0A2H5PND5"/>